<dbReference type="InterPro" id="IPR005299">
    <property type="entry name" value="MeTrfase_7"/>
</dbReference>
<evidence type="ECO:0000256" key="1">
    <source>
        <dbReference type="SAM" id="MobiDB-lite"/>
    </source>
</evidence>
<evidence type="ECO:0000313" key="2">
    <source>
        <dbReference type="EMBL" id="KXN68616.1"/>
    </source>
</evidence>
<proteinExistence type="predicted"/>
<dbReference type="Pfam" id="PF03492">
    <property type="entry name" value="Methyltransf_7"/>
    <property type="match status" value="1"/>
</dbReference>
<dbReference type="InterPro" id="IPR029063">
    <property type="entry name" value="SAM-dependent_MTases_sf"/>
</dbReference>
<feature type="compositionally biased region" description="Polar residues" evidence="1">
    <location>
        <begin position="16"/>
        <end position="33"/>
    </location>
</feature>
<dbReference type="OrthoDB" id="1523883at2759"/>
<sequence length="355" mass="41526">MLVNEMDHVRIRSDTLAPNEQDQSVSKSMKDYNQNSSPQLGIIKRGLNSIKLAMLNLPENEGSITIVDFGCSQGKNSIFVVNNLLDEIALSLHYSRNIEKLSVYHIDLPDNDFEALREILIDPNLSYLNHNLVESKNINVQIECVGKTYYEQVLNSNSVDMAFCYTSLHWMPEYCPTPYGLAYDQRYNDDELTDWFTTMSDNYLAKWLDLRYNELKQYGIISFNIMTHSDCSDWINPSWKRVFQKRSLNYLDFNKVYIPIYMRSTSSIKRVLNNLQDHFKIISWNSDNTNIHLPKAGIRSVFFNQIMVGLSKYPEYFKTEASKLELYEEFENEVFGNSDFIDTNNTFEWIVLQKL</sequence>
<dbReference type="SUPFAM" id="SSF53335">
    <property type="entry name" value="S-adenosyl-L-methionine-dependent methyltransferases"/>
    <property type="match status" value="1"/>
</dbReference>
<protein>
    <submittedName>
        <fullName evidence="2">S-adenosyl-L-methionine-dependent methyltransferase</fullName>
    </submittedName>
</protein>
<dbReference type="EMBL" id="KQ964568">
    <property type="protein sequence ID" value="KXN68616.1"/>
    <property type="molecule type" value="Genomic_DNA"/>
</dbReference>
<gene>
    <name evidence="2" type="ORF">CONCODRAFT_9096</name>
</gene>
<keyword evidence="2" id="KW-0489">Methyltransferase</keyword>
<dbReference type="Proteomes" id="UP000070444">
    <property type="component" value="Unassembled WGS sequence"/>
</dbReference>
<dbReference type="AlphaFoldDB" id="A0A137P0N8"/>
<feature type="region of interest" description="Disordered" evidence="1">
    <location>
        <begin position="12"/>
        <end position="33"/>
    </location>
</feature>
<dbReference type="Gene3D" id="3.40.50.150">
    <property type="entry name" value="Vaccinia Virus protein VP39"/>
    <property type="match status" value="1"/>
</dbReference>
<organism evidence="2 3">
    <name type="scientific">Conidiobolus coronatus (strain ATCC 28846 / CBS 209.66 / NRRL 28638)</name>
    <name type="common">Delacroixia coronata</name>
    <dbReference type="NCBI Taxonomy" id="796925"/>
    <lineage>
        <taxon>Eukaryota</taxon>
        <taxon>Fungi</taxon>
        <taxon>Fungi incertae sedis</taxon>
        <taxon>Zoopagomycota</taxon>
        <taxon>Entomophthoromycotina</taxon>
        <taxon>Entomophthoromycetes</taxon>
        <taxon>Entomophthorales</taxon>
        <taxon>Ancylistaceae</taxon>
        <taxon>Conidiobolus</taxon>
    </lineage>
</organism>
<name>A0A137P0N8_CONC2</name>
<accession>A0A137P0N8</accession>
<keyword evidence="3" id="KW-1185">Reference proteome</keyword>
<dbReference type="GO" id="GO:0008168">
    <property type="term" value="F:methyltransferase activity"/>
    <property type="evidence" value="ECO:0007669"/>
    <property type="project" value="UniProtKB-KW"/>
</dbReference>
<reference evidence="2 3" key="1">
    <citation type="journal article" date="2015" name="Genome Biol. Evol.">
        <title>Phylogenomic analyses indicate that early fungi evolved digesting cell walls of algal ancestors of land plants.</title>
        <authorList>
            <person name="Chang Y."/>
            <person name="Wang S."/>
            <person name="Sekimoto S."/>
            <person name="Aerts A.L."/>
            <person name="Choi C."/>
            <person name="Clum A."/>
            <person name="LaButti K.M."/>
            <person name="Lindquist E.A."/>
            <person name="Yee Ngan C."/>
            <person name="Ohm R.A."/>
            <person name="Salamov A.A."/>
            <person name="Grigoriev I.V."/>
            <person name="Spatafora J.W."/>
            <person name="Berbee M.L."/>
        </authorList>
    </citation>
    <scope>NUCLEOTIDE SEQUENCE [LARGE SCALE GENOMIC DNA]</scope>
    <source>
        <strain evidence="2 3">NRRL 28638</strain>
    </source>
</reference>
<evidence type="ECO:0000313" key="3">
    <source>
        <dbReference type="Proteomes" id="UP000070444"/>
    </source>
</evidence>
<keyword evidence="2" id="KW-0808">Transferase</keyword>
<dbReference type="GO" id="GO:0032259">
    <property type="term" value="P:methylation"/>
    <property type="evidence" value="ECO:0007669"/>
    <property type="project" value="UniProtKB-KW"/>
</dbReference>
<dbReference type="PANTHER" id="PTHR31009">
    <property type="entry name" value="S-ADENOSYL-L-METHIONINE:CARBOXYL METHYLTRANSFERASE FAMILY PROTEIN"/>
    <property type="match status" value="1"/>
</dbReference>